<dbReference type="SMART" id="SM00382">
    <property type="entry name" value="AAA"/>
    <property type="match status" value="1"/>
</dbReference>
<dbReference type="InterPro" id="IPR016467">
    <property type="entry name" value="DNA_recomb/repair_RecA-like"/>
</dbReference>
<dbReference type="GO" id="GO:1990426">
    <property type="term" value="P:mitotic recombination-dependent replication fork processing"/>
    <property type="evidence" value="ECO:0007669"/>
    <property type="project" value="InterPro"/>
</dbReference>
<evidence type="ECO:0000256" key="8">
    <source>
        <dbReference type="RuleBase" id="RU003422"/>
    </source>
</evidence>
<organism evidence="13 14">
    <name type="scientific">Ditylenchus dipsaci</name>
    <dbReference type="NCBI Taxonomy" id="166011"/>
    <lineage>
        <taxon>Eukaryota</taxon>
        <taxon>Metazoa</taxon>
        <taxon>Ecdysozoa</taxon>
        <taxon>Nematoda</taxon>
        <taxon>Chromadorea</taxon>
        <taxon>Rhabditida</taxon>
        <taxon>Tylenchina</taxon>
        <taxon>Tylenchomorpha</taxon>
        <taxon>Sphaerularioidea</taxon>
        <taxon>Anguinidae</taxon>
        <taxon>Anguininae</taxon>
        <taxon>Ditylenchus</taxon>
    </lineage>
</organism>
<comment type="subcellular location">
    <subcellularLocation>
        <location evidence="1 9">Nucleus</location>
    </subcellularLocation>
</comment>
<dbReference type="PROSITE" id="PS50162">
    <property type="entry name" value="RECA_2"/>
    <property type="match status" value="1"/>
</dbReference>
<dbReference type="PANTHER" id="PTHR22942:SF39">
    <property type="entry name" value="DNA REPAIR PROTEIN RAD51 HOMOLOG 1"/>
    <property type="match status" value="1"/>
</dbReference>
<keyword evidence="13" id="KW-1185">Reference proteome</keyword>
<dbReference type="CDD" id="cd19513">
    <property type="entry name" value="Rad51"/>
    <property type="match status" value="1"/>
</dbReference>
<evidence type="ECO:0000256" key="4">
    <source>
        <dbReference type="ARBA" id="ARBA00022840"/>
    </source>
</evidence>
<evidence type="ECO:0000313" key="14">
    <source>
        <dbReference type="WBParaSite" id="jg17315"/>
    </source>
</evidence>
<dbReference type="FunFam" id="1.10.150.20:FF:000008">
    <property type="entry name" value="DNA repair protein RAD51 homolog"/>
    <property type="match status" value="1"/>
</dbReference>
<name>A0A915D9P2_9BILA</name>
<dbReference type="GO" id="GO:0070192">
    <property type="term" value="P:chromosome organization involved in meiotic cell cycle"/>
    <property type="evidence" value="ECO:0007669"/>
    <property type="project" value="TreeGrafter"/>
</dbReference>
<evidence type="ECO:0000256" key="3">
    <source>
        <dbReference type="ARBA" id="ARBA00022741"/>
    </source>
</evidence>
<evidence type="ECO:0000256" key="2">
    <source>
        <dbReference type="ARBA" id="ARBA00007095"/>
    </source>
</evidence>
<protein>
    <recommendedName>
        <fullName evidence="9">DNA repair protein RAD51 homolog</fullName>
    </recommendedName>
</protein>
<keyword evidence="9" id="KW-0238">DNA-binding</keyword>
<dbReference type="InterPro" id="IPR020587">
    <property type="entry name" value="RecA_monomer-monomer_interface"/>
</dbReference>
<evidence type="ECO:0000256" key="1">
    <source>
        <dbReference type="ARBA" id="ARBA00004123"/>
    </source>
</evidence>
<dbReference type="InterPro" id="IPR020588">
    <property type="entry name" value="RecA_ATP-bd"/>
</dbReference>
<reference evidence="14" key="1">
    <citation type="submission" date="2022-11" db="UniProtKB">
        <authorList>
            <consortium name="WormBaseParasite"/>
        </authorList>
    </citation>
    <scope>IDENTIFICATION</scope>
</reference>
<evidence type="ECO:0000313" key="13">
    <source>
        <dbReference type="Proteomes" id="UP000887574"/>
    </source>
</evidence>
<dbReference type="WBParaSite" id="jg17315">
    <property type="protein sequence ID" value="jg17315"/>
    <property type="gene ID" value="jg17315"/>
</dbReference>
<dbReference type="Pfam" id="PF08423">
    <property type="entry name" value="Rad51"/>
    <property type="match status" value="1"/>
</dbReference>
<feature type="domain" description="RecA family profile 2" evidence="12">
    <location>
        <begin position="304"/>
        <end position="367"/>
    </location>
</feature>
<keyword evidence="9" id="KW-0233">DNA recombination</keyword>
<evidence type="ECO:0000256" key="6">
    <source>
        <dbReference type="ARBA" id="ARBA00056736"/>
    </source>
</evidence>
<dbReference type="GO" id="GO:0140664">
    <property type="term" value="F:ATP-dependent DNA damage sensor activity"/>
    <property type="evidence" value="ECO:0007669"/>
    <property type="project" value="InterPro"/>
</dbReference>
<dbReference type="SUPFAM" id="SSF52540">
    <property type="entry name" value="P-loop containing nucleoside triphosphate hydrolases"/>
    <property type="match status" value="1"/>
</dbReference>
<proteinExistence type="inferred from homology"/>
<dbReference type="GO" id="GO:0000150">
    <property type="term" value="F:DNA strand exchange activity"/>
    <property type="evidence" value="ECO:0007669"/>
    <property type="project" value="InterPro"/>
</dbReference>
<dbReference type="NCBIfam" id="NF003301">
    <property type="entry name" value="PRK04301.1"/>
    <property type="match status" value="1"/>
</dbReference>
<dbReference type="AlphaFoldDB" id="A0A915D9P2"/>
<dbReference type="InterPro" id="IPR003593">
    <property type="entry name" value="AAA+_ATPase"/>
</dbReference>
<dbReference type="GO" id="GO:0000794">
    <property type="term" value="C:condensed nuclear chromosome"/>
    <property type="evidence" value="ECO:0007669"/>
    <property type="project" value="TreeGrafter"/>
</dbReference>
<accession>A0A915D9P2</accession>
<dbReference type="Gene3D" id="3.40.50.300">
    <property type="entry name" value="P-loop containing nucleotide triphosphate hydrolases"/>
    <property type="match status" value="1"/>
</dbReference>
<evidence type="ECO:0000256" key="10">
    <source>
        <dbReference type="SAM" id="MobiDB-lite"/>
    </source>
</evidence>
<dbReference type="SUPFAM" id="SSF47794">
    <property type="entry name" value="Rad51 N-terminal domain-like"/>
    <property type="match status" value="1"/>
</dbReference>
<dbReference type="GO" id="GO:0006312">
    <property type="term" value="P:mitotic recombination"/>
    <property type="evidence" value="ECO:0007669"/>
    <property type="project" value="TreeGrafter"/>
</dbReference>
<comment type="similarity">
    <text evidence="2 9">Belongs to the RecA family. RAD51 subfamily.</text>
</comment>
<dbReference type="PANTHER" id="PTHR22942">
    <property type="entry name" value="RECA/RAD51/RADA DNA STRAND-PAIRING FAMILY MEMBER"/>
    <property type="match status" value="1"/>
</dbReference>
<dbReference type="GO" id="GO:0003697">
    <property type="term" value="F:single-stranded DNA binding"/>
    <property type="evidence" value="ECO:0007669"/>
    <property type="project" value="InterPro"/>
</dbReference>
<feature type="region of interest" description="Disordered" evidence="10">
    <location>
        <begin position="1"/>
        <end position="33"/>
    </location>
</feature>
<keyword evidence="4 8" id="KW-0067">ATP-binding</keyword>
<evidence type="ECO:0000256" key="9">
    <source>
        <dbReference type="RuleBase" id="RU364139"/>
    </source>
</evidence>
<dbReference type="FunFam" id="3.40.50.300:FF:000092">
    <property type="entry name" value="DNA repair protein Rad51 homolog"/>
    <property type="match status" value="1"/>
</dbReference>
<dbReference type="InterPro" id="IPR027417">
    <property type="entry name" value="P-loop_NTPase"/>
</dbReference>
<dbReference type="PROSITE" id="PS50163">
    <property type="entry name" value="RECA_3"/>
    <property type="match status" value="1"/>
</dbReference>
<dbReference type="Pfam" id="PF14520">
    <property type="entry name" value="HHH_5"/>
    <property type="match status" value="1"/>
</dbReference>
<evidence type="ECO:0000259" key="11">
    <source>
        <dbReference type="PROSITE" id="PS50162"/>
    </source>
</evidence>
<keyword evidence="9" id="KW-0227">DNA damage</keyword>
<dbReference type="GO" id="GO:0007131">
    <property type="term" value="P:reciprocal meiotic recombination"/>
    <property type="evidence" value="ECO:0007669"/>
    <property type="project" value="TreeGrafter"/>
</dbReference>
<keyword evidence="9" id="KW-0234">DNA repair</keyword>
<comment type="subunit">
    <text evidence="7">Forms linear homooligomers, giving rise to a RAD51 nucleoprotein filament, which is essential for strand-pairing reactions during DNA recombination.</text>
</comment>
<feature type="domain" description="RecA family profile 1" evidence="11">
    <location>
        <begin position="125"/>
        <end position="296"/>
    </location>
</feature>
<dbReference type="GO" id="GO:0000730">
    <property type="term" value="P:DNA recombinase assembly"/>
    <property type="evidence" value="ECO:0007669"/>
    <property type="project" value="TreeGrafter"/>
</dbReference>
<dbReference type="Proteomes" id="UP000887574">
    <property type="component" value="Unplaced"/>
</dbReference>
<comment type="function">
    <text evidence="6">Plays an important role in homologous strand exchange, a key step in DNA repair through homologous recombination (HR). Binds to single-stranded DNA in an ATP-dependent manner to form nucleoprotein filaments which are essential for the homology search and strand exchange. Catalyzes the recognition of homology and strand exchange between homologous DNA partners to form a joint molecule between a processed DNA break and the repair template. Recruited to resolve stalled replication forks during replication stress. Also involved in interstrand cross-link repair.</text>
</comment>
<dbReference type="InterPro" id="IPR013632">
    <property type="entry name" value="Rad51_C"/>
</dbReference>
<evidence type="ECO:0000256" key="7">
    <source>
        <dbReference type="ARBA" id="ARBA00062901"/>
    </source>
</evidence>
<keyword evidence="3 8" id="KW-0547">Nucleotide-binding</keyword>
<evidence type="ECO:0000256" key="5">
    <source>
        <dbReference type="ARBA" id="ARBA00023242"/>
    </source>
</evidence>
<dbReference type="NCBIfam" id="TIGR02239">
    <property type="entry name" value="recomb_RAD51"/>
    <property type="match status" value="1"/>
</dbReference>
<dbReference type="PIRSF" id="PIRSF005856">
    <property type="entry name" value="Rad51"/>
    <property type="match status" value="1"/>
</dbReference>
<dbReference type="GO" id="GO:0003690">
    <property type="term" value="F:double-stranded DNA binding"/>
    <property type="evidence" value="ECO:0007669"/>
    <property type="project" value="InterPro"/>
</dbReference>
<dbReference type="GO" id="GO:0005524">
    <property type="term" value="F:ATP binding"/>
    <property type="evidence" value="ECO:0007669"/>
    <property type="project" value="UniProtKB-KW"/>
</dbReference>
<dbReference type="Gene3D" id="1.10.150.20">
    <property type="entry name" value="5' to 3' exonuclease, C-terminal subdomain"/>
    <property type="match status" value="1"/>
</dbReference>
<dbReference type="InterPro" id="IPR011941">
    <property type="entry name" value="DNA_recomb/repair_Rad51"/>
</dbReference>
<evidence type="ECO:0000259" key="12">
    <source>
        <dbReference type="PROSITE" id="PS50163"/>
    </source>
</evidence>
<comment type="function">
    <text evidence="9">Binds to single and double-stranded DNA and exhibits DNA-dependent ATPase activity. Underwinds duplex DNA.</text>
</comment>
<dbReference type="GO" id="GO:0042148">
    <property type="term" value="P:DNA strand invasion"/>
    <property type="evidence" value="ECO:0007669"/>
    <property type="project" value="TreeGrafter"/>
</dbReference>
<sequence>MATPAKRSSKGKPKGPEKTISDSIEDITLEDKQREVTAVEMDDADAKTYHHIEILEQAGVQTSDIKKLRSAGYHTVEAIAFAPKRELYGVKGISEQKIEKIQEEAHKIVPMGFTTAGEVHVSRADKIQLQTGSRKLDRLLGGGIETASVTEIFGEFRTGKSQLCHQLAVMCQLPVDLGGAEGRCLWIDTEGTFRPERLLAIAERYGMNGEDVLDHVAYARCYNTDHQQELLRKAAQMMSESRYALVVVDSAMALFRTDFSGRAQLADRQMSLARFLRGLLRLADEFGVAIVITNQVTACVDGSGGMFQVDPKKPIGGHIMAHSSTTRLYLKKNKGECRTCRIYDSPCLPEDECTFAITARGIDDAPAT</sequence>
<keyword evidence="5 9" id="KW-0539">Nucleus</keyword>
<dbReference type="InterPro" id="IPR010995">
    <property type="entry name" value="DNA_repair_Rad51/TF_NusA_a-hlx"/>
</dbReference>